<evidence type="ECO:0000256" key="9">
    <source>
        <dbReference type="SAM" id="MobiDB-lite"/>
    </source>
</evidence>
<feature type="region of interest" description="Disordered" evidence="9">
    <location>
        <begin position="301"/>
        <end position="336"/>
    </location>
</feature>
<dbReference type="InterPro" id="IPR032675">
    <property type="entry name" value="LRR_dom_sf"/>
</dbReference>
<comment type="subcellular location">
    <subcellularLocation>
        <location evidence="2">Cell projection</location>
        <location evidence="2">Cilium</location>
    </subcellularLocation>
</comment>
<dbReference type="GO" id="GO:0070840">
    <property type="term" value="F:dynein complex binding"/>
    <property type="evidence" value="ECO:0007669"/>
    <property type="project" value="TreeGrafter"/>
</dbReference>
<evidence type="ECO:0000256" key="6">
    <source>
        <dbReference type="ARBA" id="ARBA00023069"/>
    </source>
</evidence>
<accession>A0A5E4M4E8</accession>
<dbReference type="PANTHER" id="PTHR45973">
    <property type="entry name" value="PROTEIN PHOSPHATASE 1 REGULATORY SUBUNIT SDS22-RELATED"/>
    <property type="match status" value="1"/>
</dbReference>
<comment type="function">
    <text evidence="1">Cilium-specific protein required for cilia structures.</text>
</comment>
<evidence type="ECO:0000256" key="8">
    <source>
        <dbReference type="ARBA" id="ARBA00024433"/>
    </source>
</evidence>
<sequence length="526" mass="59699">MEITEEFGGDHNTACHKPRITKESLKDLCKQKKLYIIPSHNDVLYLHFKGYLKIENLEEYTGLKCLWLENNCISTISGLDSQKELVSLYMHHNAISKIENLDVLVNLHTINLSHNFIKTIENLDTLPVLNTLIISHNKFSKANDIVHLANCKTLSILDLSHNYLDDPEIVEIFSKMESLRVLTLTGNSVISKIKYYRKTLTLKCKELRYLDERPIFKKDRMCAEAWSTGGTEAEQAMRTKLNEEDQKNILDSVNTLMGLRRRKEHIQITPAGDTTDNLDGVNNDKHTTVTDTVIVSKDYYEEHDSSDESTDESVKSTSDSEDYSDHLERSQKRQLQQLSTRTIVEIDGCNVVHGVDDRQTVNNHLSDGKNGSIINNEVNEFDNSVRSEKDSNTDVVLINENNENEDNSLIQNQQQNTDITITNSALSNVNNFEKCKIEDIIVKQSTGASGSDSSLSLVQTGKTSKVLCTKGLHSFEIIPNTDDELGLPTVTAITEPDPNTEELSICLPWKQFYLNEDEYYIKKMSE</sequence>
<keyword evidence="11" id="KW-1185">Reference proteome</keyword>
<dbReference type="Proteomes" id="UP000325440">
    <property type="component" value="Unassembled WGS sequence"/>
</dbReference>
<keyword evidence="6" id="KW-0969">Cilium</keyword>
<reference evidence="10 11" key="1">
    <citation type="submission" date="2019-08" db="EMBL/GenBank/DDBJ databases">
        <authorList>
            <person name="Alioto T."/>
            <person name="Alioto T."/>
            <person name="Gomez Garrido J."/>
        </authorList>
    </citation>
    <scope>NUCLEOTIDE SEQUENCE [LARGE SCALE GENOMIC DNA]</scope>
</reference>
<keyword evidence="4" id="KW-0433">Leucine-rich repeat</keyword>
<keyword evidence="5" id="KW-0677">Repeat</keyword>
<name>A0A5E4M4E8_9HEMI</name>
<evidence type="ECO:0000256" key="4">
    <source>
        <dbReference type="ARBA" id="ARBA00022614"/>
    </source>
</evidence>
<evidence type="ECO:0000256" key="5">
    <source>
        <dbReference type="ARBA" id="ARBA00022737"/>
    </source>
</evidence>
<dbReference type="SMART" id="SM00365">
    <property type="entry name" value="LRR_SD22"/>
    <property type="match status" value="3"/>
</dbReference>
<dbReference type="OrthoDB" id="1904536at2759"/>
<proteinExistence type="inferred from homology"/>
<dbReference type="Gene3D" id="3.80.10.10">
    <property type="entry name" value="Ribonuclease Inhibitor"/>
    <property type="match status" value="2"/>
</dbReference>
<dbReference type="GO" id="GO:0035082">
    <property type="term" value="P:axoneme assembly"/>
    <property type="evidence" value="ECO:0007669"/>
    <property type="project" value="TreeGrafter"/>
</dbReference>
<dbReference type="Pfam" id="PF14580">
    <property type="entry name" value="LRR_9"/>
    <property type="match status" value="1"/>
</dbReference>
<evidence type="ECO:0000256" key="2">
    <source>
        <dbReference type="ARBA" id="ARBA00004138"/>
    </source>
</evidence>
<organism evidence="10 11">
    <name type="scientific">Cinara cedri</name>
    <dbReference type="NCBI Taxonomy" id="506608"/>
    <lineage>
        <taxon>Eukaryota</taxon>
        <taxon>Metazoa</taxon>
        <taxon>Ecdysozoa</taxon>
        <taxon>Arthropoda</taxon>
        <taxon>Hexapoda</taxon>
        <taxon>Insecta</taxon>
        <taxon>Pterygota</taxon>
        <taxon>Neoptera</taxon>
        <taxon>Paraneoptera</taxon>
        <taxon>Hemiptera</taxon>
        <taxon>Sternorrhyncha</taxon>
        <taxon>Aphidomorpha</taxon>
        <taxon>Aphidoidea</taxon>
        <taxon>Aphididae</taxon>
        <taxon>Lachninae</taxon>
        <taxon>Cinara</taxon>
    </lineage>
</organism>
<keyword evidence="7" id="KW-0966">Cell projection</keyword>
<evidence type="ECO:0000313" key="11">
    <source>
        <dbReference type="Proteomes" id="UP000325440"/>
    </source>
</evidence>
<evidence type="ECO:0000256" key="1">
    <source>
        <dbReference type="ARBA" id="ARBA00003843"/>
    </source>
</evidence>
<evidence type="ECO:0000256" key="7">
    <source>
        <dbReference type="ARBA" id="ARBA00023273"/>
    </source>
</evidence>
<dbReference type="SUPFAM" id="SSF52075">
    <property type="entry name" value="Outer arm dynein light chain 1"/>
    <property type="match status" value="1"/>
</dbReference>
<dbReference type="InterPro" id="IPR001611">
    <property type="entry name" value="Leu-rich_rpt"/>
</dbReference>
<dbReference type="EMBL" id="CABPRJ010000060">
    <property type="protein sequence ID" value="VVC27063.1"/>
    <property type="molecule type" value="Genomic_DNA"/>
</dbReference>
<comment type="similarity">
    <text evidence="3">Belongs to the DNAAF1 family.</text>
</comment>
<protein>
    <recommendedName>
        <fullName evidence="8">Dynein axonemal assembly factor 1 homolog</fullName>
    </recommendedName>
</protein>
<evidence type="ECO:0000313" key="10">
    <source>
        <dbReference type="EMBL" id="VVC27063.1"/>
    </source>
</evidence>
<evidence type="ECO:0000256" key="3">
    <source>
        <dbReference type="ARBA" id="ARBA00006453"/>
    </source>
</evidence>
<dbReference type="PANTHER" id="PTHR45973:SF9">
    <property type="entry name" value="LEUCINE-RICH REPEAT-CONTAINING PROTEIN 46"/>
    <property type="match status" value="1"/>
</dbReference>
<dbReference type="GO" id="GO:0005930">
    <property type="term" value="C:axoneme"/>
    <property type="evidence" value="ECO:0007669"/>
    <property type="project" value="TreeGrafter"/>
</dbReference>
<dbReference type="AlphaFoldDB" id="A0A5E4M4E8"/>
<dbReference type="PROSITE" id="PS51450">
    <property type="entry name" value="LRR"/>
    <property type="match status" value="3"/>
</dbReference>
<dbReference type="InterPro" id="IPR050576">
    <property type="entry name" value="Cilia_flagella_integrity"/>
</dbReference>
<gene>
    <name evidence="10" type="ORF">CINCED_3A022310</name>
</gene>